<evidence type="ECO:0000259" key="5">
    <source>
        <dbReference type="PROSITE" id="PS51635"/>
    </source>
</evidence>
<feature type="active site" description="Nucleophile" evidence="4">
    <location>
        <position position="39"/>
    </location>
</feature>
<dbReference type="EMBL" id="CP137624">
    <property type="protein sequence ID" value="WPK11073.1"/>
    <property type="molecule type" value="Genomic_DNA"/>
</dbReference>
<evidence type="ECO:0000256" key="2">
    <source>
        <dbReference type="ARBA" id="ARBA00022963"/>
    </source>
</evidence>
<accession>A0ABZ0RW73</accession>
<evidence type="ECO:0000256" key="4">
    <source>
        <dbReference type="PROSITE-ProRule" id="PRU01161"/>
    </source>
</evidence>
<keyword evidence="7" id="KW-1185">Reference proteome</keyword>
<dbReference type="PANTHER" id="PTHR14226:SF25">
    <property type="entry name" value="PHOSPHOESTERASE"/>
    <property type="match status" value="1"/>
</dbReference>
<comment type="caution">
    <text evidence="4">Lacks conserved residue(s) required for the propagation of feature annotation.</text>
</comment>
<dbReference type="SUPFAM" id="SSF52151">
    <property type="entry name" value="FabD/lysophospholipase-like"/>
    <property type="match status" value="1"/>
</dbReference>
<dbReference type="Proteomes" id="UP001322664">
    <property type="component" value="Chromosome"/>
</dbReference>
<evidence type="ECO:0000313" key="6">
    <source>
        <dbReference type="EMBL" id="WPK11073.1"/>
    </source>
</evidence>
<dbReference type="InterPro" id="IPR016035">
    <property type="entry name" value="Acyl_Trfase/lysoPLipase"/>
</dbReference>
<feature type="short sequence motif" description="DGA/G" evidence="4">
    <location>
        <begin position="159"/>
        <end position="161"/>
    </location>
</feature>
<evidence type="ECO:0000313" key="7">
    <source>
        <dbReference type="Proteomes" id="UP001322664"/>
    </source>
</evidence>
<evidence type="ECO:0000256" key="1">
    <source>
        <dbReference type="ARBA" id="ARBA00022801"/>
    </source>
</evidence>
<keyword evidence="1 4" id="KW-0378">Hydrolase</keyword>
<reference evidence="6 7" key="1">
    <citation type="submission" date="2023-09" db="EMBL/GenBank/DDBJ databases">
        <authorList>
            <person name="Page C.A."/>
            <person name="Perez-Diaz I.M."/>
        </authorList>
    </citation>
    <scope>NUCLEOTIDE SEQUENCE [LARGE SCALE GENOMIC DNA]</scope>
    <source>
        <strain evidence="6 7">Ll15</strain>
    </source>
</reference>
<dbReference type="PANTHER" id="PTHR14226">
    <property type="entry name" value="NEUROPATHY TARGET ESTERASE/SWISS CHEESE D.MELANOGASTER"/>
    <property type="match status" value="1"/>
</dbReference>
<sequence>MTKTSLILEGGTFRTIYTSGVLDAFLEHKLHMPYIIGISAGAINGCSYVSKQKERTLRVFTNYRHDKRYIGWRNFLKERSLFGLNFAYDTIPNELELFDWATYEQFEGQFEIGVTNAYTGEVEYLDALQMDRACTMLRATCAIPILFPEIKLENIPYYDGGLADPIPITRAEEKGFEKHVIVLTRPHGYQKSLDRQTKFAIKMLGKRYPALAKRMLQRAARYNETLAYCKQLEEEGKAFLFRPNYAMNSFEKNLTQIHSNYNMGYQHAQEQMAALQQFLMK</sequence>
<dbReference type="CDD" id="cd07208">
    <property type="entry name" value="Pat_hypo_Ecoli_yjju_like"/>
    <property type="match status" value="1"/>
</dbReference>
<dbReference type="Pfam" id="PF19890">
    <property type="entry name" value="DUF6363"/>
    <property type="match status" value="1"/>
</dbReference>
<dbReference type="InterPro" id="IPR002641">
    <property type="entry name" value="PNPLA_dom"/>
</dbReference>
<dbReference type="InterPro" id="IPR045943">
    <property type="entry name" value="DUF6363"/>
</dbReference>
<feature type="short sequence motif" description="GXSXG" evidence="4">
    <location>
        <begin position="37"/>
        <end position="41"/>
    </location>
</feature>
<dbReference type="RefSeq" id="WP_319836168.1">
    <property type="nucleotide sequence ID" value="NZ_CP137624.1"/>
</dbReference>
<dbReference type="Gene3D" id="3.40.1090.10">
    <property type="entry name" value="Cytosolic phospholipase A2 catalytic domain"/>
    <property type="match status" value="2"/>
</dbReference>
<feature type="active site" description="Proton acceptor" evidence="4">
    <location>
        <position position="159"/>
    </location>
</feature>
<organism evidence="6 7">
    <name type="scientific">Lysinibacillus louembei</name>
    <dbReference type="NCBI Taxonomy" id="1470088"/>
    <lineage>
        <taxon>Bacteria</taxon>
        <taxon>Bacillati</taxon>
        <taxon>Bacillota</taxon>
        <taxon>Bacilli</taxon>
        <taxon>Bacillales</taxon>
        <taxon>Bacillaceae</taxon>
        <taxon>Lysinibacillus</taxon>
    </lineage>
</organism>
<dbReference type="InterPro" id="IPR037483">
    <property type="entry name" value="YjjU-like"/>
</dbReference>
<name>A0ABZ0RW73_9BACI</name>
<gene>
    <name evidence="6" type="ORF">R6U77_14410</name>
</gene>
<protein>
    <submittedName>
        <fullName evidence="6">Patatin family protein</fullName>
    </submittedName>
</protein>
<evidence type="ECO:0000256" key="3">
    <source>
        <dbReference type="ARBA" id="ARBA00023098"/>
    </source>
</evidence>
<dbReference type="Pfam" id="PF01734">
    <property type="entry name" value="Patatin"/>
    <property type="match status" value="1"/>
</dbReference>
<keyword evidence="2 4" id="KW-0442">Lipid degradation</keyword>
<feature type="domain" description="PNPLA" evidence="5">
    <location>
        <begin position="6"/>
        <end position="172"/>
    </location>
</feature>
<dbReference type="PROSITE" id="PS51635">
    <property type="entry name" value="PNPLA"/>
    <property type="match status" value="1"/>
</dbReference>
<dbReference type="InterPro" id="IPR050301">
    <property type="entry name" value="NTE"/>
</dbReference>
<proteinExistence type="predicted"/>
<keyword evidence="3 4" id="KW-0443">Lipid metabolism</keyword>